<dbReference type="InterPro" id="IPR002173">
    <property type="entry name" value="Carboh/pur_kinase_PfkB_CS"/>
</dbReference>
<dbReference type="EC" id="2.7.1.45" evidence="7"/>
<evidence type="ECO:0000313" key="7">
    <source>
        <dbReference type="EMBL" id="MBB5822797.1"/>
    </source>
</evidence>
<dbReference type="Gene3D" id="3.40.1190.20">
    <property type="match status" value="1"/>
</dbReference>
<dbReference type="InterPro" id="IPR029056">
    <property type="entry name" value="Ribokinase-like"/>
</dbReference>
<dbReference type="CDD" id="cd01166">
    <property type="entry name" value="KdgK"/>
    <property type="match status" value="1"/>
</dbReference>
<dbReference type="InterPro" id="IPR050306">
    <property type="entry name" value="PfkB_Carbo_kinase"/>
</dbReference>
<dbReference type="EMBL" id="JACHMP010000001">
    <property type="protein sequence ID" value="MBB5822797.1"/>
    <property type="molecule type" value="Genomic_DNA"/>
</dbReference>
<evidence type="ECO:0000256" key="5">
    <source>
        <dbReference type="ARBA" id="ARBA00022840"/>
    </source>
</evidence>
<dbReference type="InterPro" id="IPR011611">
    <property type="entry name" value="PfkB_dom"/>
</dbReference>
<dbReference type="PANTHER" id="PTHR43085">
    <property type="entry name" value="HEXOKINASE FAMILY MEMBER"/>
    <property type="match status" value="1"/>
</dbReference>
<dbReference type="SUPFAM" id="SSF53613">
    <property type="entry name" value="Ribokinase-like"/>
    <property type="match status" value="1"/>
</dbReference>
<dbReference type="AlphaFoldDB" id="A0A7W9ILD3"/>
<comment type="caution">
    <text evidence="7">The sequence shown here is derived from an EMBL/GenBank/DDBJ whole genome shotgun (WGS) entry which is preliminary data.</text>
</comment>
<evidence type="ECO:0000256" key="1">
    <source>
        <dbReference type="ARBA" id="ARBA00010688"/>
    </source>
</evidence>
<keyword evidence="5" id="KW-0067">ATP-binding</keyword>
<keyword evidence="4 7" id="KW-0418">Kinase</keyword>
<dbReference type="GO" id="GO:0008673">
    <property type="term" value="F:2-dehydro-3-deoxygluconokinase activity"/>
    <property type="evidence" value="ECO:0007669"/>
    <property type="project" value="UniProtKB-EC"/>
</dbReference>
<proteinExistence type="inferred from homology"/>
<dbReference type="Pfam" id="PF00294">
    <property type="entry name" value="PfkB"/>
    <property type="match status" value="1"/>
</dbReference>
<evidence type="ECO:0000259" key="6">
    <source>
        <dbReference type="Pfam" id="PF00294"/>
    </source>
</evidence>
<keyword evidence="2 7" id="KW-0808">Transferase</keyword>
<protein>
    <submittedName>
        <fullName evidence="7">2-dehydro-3-deoxygluconokinase</fullName>
        <ecNumber evidence="7">2.7.1.45</ecNumber>
    </submittedName>
</protein>
<sequence>MSPGTAPDPDVDAAIDVVGVGEAMVLMQAADLGTDDRFEVHVAGAELNVCAAVARLGLAAAFASRVGADPHGERVRRAAEALGIGTSLLRTDPARRTGVFFKEIRADGARRVHYYRDGSAASAMDASDAAAVLAASPRAIVVSGITAALGEGPAELVRTLCRATGALVVLDPNLRPALPVPDLRPLLPYTGLLVLGQDESQALLGETDPGRVFAAAREAGAGETVLKGGPDGVWFAGPDGSPRHLPSAARTVRDPVGAGDAFLGGYLAARLSGGSPEGAATVGTLLAARVVETPGDTAGLPPAAEARTLLARCVTAAGTG</sequence>
<name>A0A7W9ILD3_9ACTN</name>
<organism evidence="7 8">
    <name type="scientific">Streptosporangium becharense</name>
    <dbReference type="NCBI Taxonomy" id="1816182"/>
    <lineage>
        <taxon>Bacteria</taxon>
        <taxon>Bacillati</taxon>
        <taxon>Actinomycetota</taxon>
        <taxon>Actinomycetes</taxon>
        <taxon>Streptosporangiales</taxon>
        <taxon>Streptosporangiaceae</taxon>
        <taxon>Streptosporangium</taxon>
    </lineage>
</organism>
<comment type="similarity">
    <text evidence="1">Belongs to the carbohydrate kinase PfkB family.</text>
</comment>
<dbReference type="PROSITE" id="PS00584">
    <property type="entry name" value="PFKB_KINASES_2"/>
    <property type="match status" value="1"/>
</dbReference>
<dbReference type="PANTHER" id="PTHR43085:SF1">
    <property type="entry name" value="PSEUDOURIDINE KINASE-RELATED"/>
    <property type="match status" value="1"/>
</dbReference>
<evidence type="ECO:0000256" key="2">
    <source>
        <dbReference type="ARBA" id="ARBA00022679"/>
    </source>
</evidence>
<gene>
    <name evidence="7" type="ORF">F4562_005859</name>
</gene>
<dbReference type="Proteomes" id="UP000540685">
    <property type="component" value="Unassembled WGS sequence"/>
</dbReference>
<keyword evidence="8" id="KW-1185">Reference proteome</keyword>
<evidence type="ECO:0000256" key="3">
    <source>
        <dbReference type="ARBA" id="ARBA00022741"/>
    </source>
</evidence>
<accession>A0A7W9ILD3</accession>
<dbReference type="RefSeq" id="WP_184548036.1">
    <property type="nucleotide sequence ID" value="NZ_JACHMP010000001.1"/>
</dbReference>
<dbReference type="GO" id="GO:0005524">
    <property type="term" value="F:ATP binding"/>
    <property type="evidence" value="ECO:0007669"/>
    <property type="project" value="UniProtKB-KW"/>
</dbReference>
<reference evidence="7 8" key="1">
    <citation type="submission" date="2020-08" db="EMBL/GenBank/DDBJ databases">
        <title>Sequencing the genomes of 1000 actinobacteria strains.</title>
        <authorList>
            <person name="Klenk H.-P."/>
        </authorList>
    </citation>
    <scope>NUCLEOTIDE SEQUENCE [LARGE SCALE GENOMIC DNA]</scope>
    <source>
        <strain evidence="7 8">DSM 46887</strain>
    </source>
</reference>
<evidence type="ECO:0000313" key="8">
    <source>
        <dbReference type="Proteomes" id="UP000540685"/>
    </source>
</evidence>
<feature type="domain" description="Carbohydrate kinase PfkB" evidence="6">
    <location>
        <begin position="17"/>
        <end position="301"/>
    </location>
</feature>
<keyword evidence="3" id="KW-0547">Nucleotide-binding</keyword>
<evidence type="ECO:0000256" key="4">
    <source>
        <dbReference type="ARBA" id="ARBA00022777"/>
    </source>
</evidence>